<accession>A0ABM1EBG6</accession>
<sequence>MYSACRLFTPSLVPRCRGIKQCVNAVGKTRSYASEADIKRTFLYDFHVSKGAKMVPFAGWSMPVQYNDGVAASHLHVREHAGIFDVSHMVQTKIHGKDRVKFIESLVVGDIAGLKDNQGMLTLFTNDKGTNKTVFPHVNV</sequence>
<dbReference type="InterPro" id="IPR028896">
    <property type="entry name" value="GcvT/YgfZ/DmdA"/>
</dbReference>
<dbReference type="RefSeq" id="XP_014669537.1">
    <property type="nucleotide sequence ID" value="XM_014814051.1"/>
</dbReference>
<proteinExistence type="predicted"/>
<dbReference type="Gene3D" id="3.30.1360.120">
    <property type="entry name" value="Probable tRNA modification gtpase trme, domain 1"/>
    <property type="match status" value="1"/>
</dbReference>
<dbReference type="SUPFAM" id="SSF103025">
    <property type="entry name" value="Folate-binding domain"/>
    <property type="match status" value="1"/>
</dbReference>
<dbReference type="Gene3D" id="3.30.70.1400">
    <property type="entry name" value="Aminomethyltransferase beta-barrel domains"/>
    <property type="match status" value="1"/>
</dbReference>
<dbReference type="GeneID" id="106810627"/>
<dbReference type="InterPro" id="IPR006222">
    <property type="entry name" value="GCVT_N"/>
</dbReference>
<comment type="subunit">
    <text evidence="1">The glycine cleavage system is composed of four proteins: P, T, L and H.</text>
</comment>
<dbReference type="InterPro" id="IPR027266">
    <property type="entry name" value="TrmE/GcvT-like"/>
</dbReference>
<reference evidence="5" key="1">
    <citation type="submission" date="2025-08" db="UniProtKB">
        <authorList>
            <consortium name="RefSeq"/>
        </authorList>
    </citation>
    <scope>IDENTIFICATION</scope>
</reference>
<dbReference type="Pfam" id="PF01571">
    <property type="entry name" value="GCV_T"/>
    <property type="match status" value="1"/>
</dbReference>
<evidence type="ECO:0000256" key="1">
    <source>
        <dbReference type="ARBA" id="ARBA00011690"/>
    </source>
</evidence>
<gene>
    <name evidence="5" type="primary">LOC106810627</name>
</gene>
<name>A0ABM1EBG6_PRICU</name>
<evidence type="ECO:0000256" key="2">
    <source>
        <dbReference type="ARBA" id="ARBA00015825"/>
    </source>
</evidence>
<organism evidence="4 5">
    <name type="scientific">Priapulus caudatus</name>
    <name type="common">Priapulid worm</name>
    <dbReference type="NCBI Taxonomy" id="37621"/>
    <lineage>
        <taxon>Eukaryota</taxon>
        <taxon>Metazoa</taxon>
        <taxon>Ecdysozoa</taxon>
        <taxon>Scalidophora</taxon>
        <taxon>Priapulida</taxon>
        <taxon>Priapulimorpha</taxon>
        <taxon>Priapulimorphida</taxon>
        <taxon>Priapulidae</taxon>
        <taxon>Priapulus</taxon>
    </lineage>
</organism>
<dbReference type="PANTHER" id="PTHR43757:SF16">
    <property type="entry name" value="AMINOMETHYLTRANSFERASE, MITOCHONDRIAL"/>
    <property type="match status" value="1"/>
</dbReference>
<keyword evidence="4" id="KW-1185">Reference proteome</keyword>
<evidence type="ECO:0000313" key="4">
    <source>
        <dbReference type="Proteomes" id="UP000695022"/>
    </source>
</evidence>
<dbReference type="PANTHER" id="PTHR43757">
    <property type="entry name" value="AMINOMETHYLTRANSFERASE"/>
    <property type="match status" value="1"/>
</dbReference>
<dbReference type="Proteomes" id="UP000695022">
    <property type="component" value="Unplaced"/>
</dbReference>
<feature type="domain" description="GCVT N-terminal" evidence="3">
    <location>
        <begin position="43"/>
        <end position="130"/>
    </location>
</feature>
<protein>
    <recommendedName>
        <fullName evidence="2">Aminomethyltransferase, mitochondrial</fullName>
    </recommendedName>
</protein>
<evidence type="ECO:0000259" key="3">
    <source>
        <dbReference type="Pfam" id="PF01571"/>
    </source>
</evidence>
<evidence type="ECO:0000313" key="5">
    <source>
        <dbReference type="RefSeq" id="XP_014669537.1"/>
    </source>
</evidence>